<evidence type="ECO:0000313" key="4">
    <source>
        <dbReference type="Proteomes" id="UP001141806"/>
    </source>
</evidence>
<proteinExistence type="predicted"/>
<evidence type="ECO:0008006" key="5">
    <source>
        <dbReference type="Google" id="ProtNLM"/>
    </source>
</evidence>
<gene>
    <name evidence="3" type="ORF">NE237_019772</name>
</gene>
<dbReference type="SUPFAM" id="SSF46689">
    <property type="entry name" value="Homeodomain-like"/>
    <property type="match status" value="1"/>
</dbReference>
<comment type="caution">
    <text evidence="3">The sequence shown here is derived from an EMBL/GenBank/DDBJ whole genome shotgun (WGS) entry which is preliminary data.</text>
</comment>
<accession>A0A9Q0H9B5</accession>
<keyword evidence="4" id="KW-1185">Reference proteome</keyword>
<protein>
    <recommendedName>
        <fullName evidence="5">Myb-like domain-containing protein</fullName>
    </recommendedName>
</protein>
<dbReference type="CDD" id="cd00167">
    <property type="entry name" value="SANT"/>
    <property type="match status" value="1"/>
</dbReference>
<sequence>MIYLQSLLLLSCSWSRVEDKIFEQAPDRWHKITGKIPGKTASDVKENYRALVHDVSEINSGRIELPLYNSKLKQFETERKKGIPWTEEEHRAFVGDIRRSEPYASASASVGASSSANGPVSAPTSDLGSG</sequence>
<feature type="compositionally biased region" description="Low complexity" evidence="1">
    <location>
        <begin position="105"/>
        <end position="123"/>
    </location>
</feature>
<dbReference type="Proteomes" id="UP001141806">
    <property type="component" value="Unassembled WGS sequence"/>
</dbReference>
<evidence type="ECO:0000256" key="2">
    <source>
        <dbReference type="SAM" id="SignalP"/>
    </source>
</evidence>
<dbReference type="InterPro" id="IPR001005">
    <property type="entry name" value="SANT/Myb"/>
</dbReference>
<feature type="signal peptide" evidence="2">
    <location>
        <begin position="1"/>
        <end position="19"/>
    </location>
</feature>
<dbReference type="Gene3D" id="1.10.10.60">
    <property type="entry name" value="Homeodomain-like"/>
    <property type="match status" value="1"/>
</dbReference>
<keyword evidence="2" id="KW-0732">Signal</keyword>
<dbReference type="OrthoDB" id="118550at2759"/>
<organism evidence="3 4">
    <name type="scientific">Protea cynaroides</name>
    <dbReference type="NCBI Taxonomy" id="273540"/>
    <lineage>
        <taxon>Eukaryota</taxon>
        <taxon>Viridiplantae</taxon>
        <taxon>Streptophyta</taxon>
        <taxon>Embryophyta</taxon>
        <taxon>Tracheophyta</taxon>
        <taxon>Spermatophyta</taxon>
        <taxon>Magnoliopsida</taxon>
        <taxon>Proteales</taxon>
        <taxon>Proteaceae</taxon>
        <taxon>Protea</taxon>
    </lineage>
</organism>
<dbReference type="PANTHER" id="PTHR44042:SF67">
    <property type="entry name" value="MYB-LIKE PROTEIN I"/>
    <property type="match status" value="1"/>
</dbReference>
<reference evidence="3" key="1">
    <citation type="journal article" date="2023" name="Plant J.">
        <title>The genome of the king protea, Protea cynaroides.</title>
        <authorList>
            <person name="Chang J."/>
            <person name="Duong T.A."/>
            <person name="Schoeman C."/>
            <person name="Ma X."/>
            <person name="Roodt D."/>
            <person name="Barker N."/>
            <person name="Li Z."/>
            <person name="Van de Peer Y."/>
            <person name="Mizrachi E."/>
        </authorList>
    </citation>
    <scope>NUCLEOTIDE SEQUENCE</scope>
    <source>
        <tissue evidence="3">Young leaves</tissue>
    </source>
</reference>
<dbReference type="PANTHER" id="PTHR44042">
    <property type="entry name" value="DUPLICATED HOMEODOMAIN-LIKE SUPERFAMILY PROTEIN-RELATED"/>
    <property type="match status" value="1"/>
</dbReference>
<dbReference type="EMBL" id="JAMYWD010000009">
    <property type="protein sequence ID" value="KAJ4959862.1"/>
    <property type="molecule type" value="Genomic_DNA"/>
</dbReference>
<name>A0A9Q0H9B5_9MAGN</name>
<evidence type="ECO:0000256" key="1">
    <source>
        <dbReference type="SAM" id="MobiDB-lite"/>
    </source>
</evidence>
<dbReference type="AlphaFoldDB" id="A0A9Q0H9B5"/>
<feature type="region of interest" description="Disordered" evidence="1">
    <location>
        <begin position="105"/>
        <end position="130"/>
    </location>
</feature>
<feature type="chain" id="PRO_5040512298" description="Myb-like domain-containing protein" evidence="2">
    <location>
        <begin position="20"/>
        <end position="130"/>
    </location>
</feature>
<evidence type="ECO:0000313" key="3">
    <source>
        <dbReference type="EMBL" id="KAJ4959862.1"/>
    </source>
</evidence>
<dbReference type="InterPro" id="IPR009057">
    <property type="entry name" value="Homeodomain-like_sf"/>
</dbReference>